<dbReference type="InterPro" id="IPR001967">
    <property type="entry name" value="Peptidase_S11_N"/>
</dbReference>
<organism evidence="9 10">
    <name type="scientific">Candidatus Methylocalor cossyra</name>
    <dbReference type="NCBI Taxonomy" id="3108543"/>
    <lineage>
        <taxon>Bacteria</taxon>
        <taxon>Pseudomonadati</taxon>
        <taxon>Pseudomonadota</taxon>
        <taxon>Gammaproteobacteria</taxon>
        <taxon>Methylococcales</taxon>
        <taxon>Methylococcaceae</taxon>
        <taxon>Candidatus Methylocalor</taxon>
    </lineage>
</organism>
<comment type="similarity">
    <text evidence="1 7">Belongs to the peptidase S11 family.</text>
</comment>
<feature type="domain" description="Peptidase S11 D-alanyl-D-alanine carboxypeptidase A N-terminal" evidence="8">
    <location>
        <begin position="27"/>
        <end position="244"/>
    </location>
</feature>
<keyword evidence="5" id="KW-0573">Peptidoglycan synthesis</keyword>
<reference evidence="9 10" key="1">
    <citation type="submission" date="2024-04" db="EMBL/GenBank/DDBJ databases">
        <authorList>
            <person name="Cremers G."/>
        </authorList>
    </citation>
    <scope>NUCLEOTIDE SEQUENCE [LARGE SCALE GENOMIC DNA]</scope>
    <source>
        <strain evidence="9">MeCH1-AG</strain>
    </source>
</reference>
<dbReference type="Proteomes" id="UP001497493">
    <property type="component" value="Chromosome"/>
</dbReference>
<keyword evidence="3" id="KW-0378">Hydrolase</keyword>
<protein>
    <submittedName>
        <fullName evidence="9">D-alanyl-D-alanine carboxypeptidase</fullName>
    </submittedName>
</protein>
<keyword evidence="10" id="KW-1185">Reference proteome</keyword>
<evidence type="ECO:0000313" key="9">
    <source>
        <dbReference type="EMBL" id="CAL1240264.1"/>
    </source>
</evidence>
<evidence type="ECO:0000256" key="2">
    <source>
        <dbReference type="ARBA" id="ARBA00022729"/>
    </source>
</evidence>
<proteinExistence type="inferred from homology"/>
<evidence type="ECO:0000256" key="3">
    <source>
        <dbReference type="ARBA" id="ARBA00022801"/>
    </source>
</evidence>
<keyword evidence="9" id="KW-0645">Protease</keyword>
<dbReference type="EMBL" id="OZ026884">
    <property type="protein sequence ID" value="CAL1240264.1"/>
    <property type="molecule type" value="Genomic_DNA"/>
</dbReference>
<evidence type="ECO:0000259" key="8">
    <source>
        <dbReference type="Pfam" id="PF00768"/>
    </source>
</evidence>
<dbReference type="InterPro" id="IPR012338">
    <property type="entry name" value="Beta-lactam/transpept-like"/>
</dbReference>
<sequence length="398" mass="43053">MHRPLPIWLPLVLAVLLSRGVLAGPYSALVAHVDTERVLYERNADDLRYPASLAKMMTLYLVFEALASGQVLLDTVFRASRFAILQPPSRLGLGIGDRLTVEEGILGLVTCSANDAATVLAEGMAGSESAFAWMMTQKARELGMTRTVFRNASGLPDPNQVTTARDMFRLGKALTRDFPQFYRYFSTAAFHFGGRSFRNHNHLLETYPGADGIKTGFINASGYNLVASAQRNGQRLIGVVFGGPSAQRRDALMREILDDGFAQLEGAPPAVHLVEFDRTAPGPHPAVAEATEAARERAVSGRPRARRAVMAARPARLTRHEQRVLAARASTPAPVAAKRSALARLSRGAPAKTKLAALLKNHGKAPAATRSVRKTYLAKAGRDEAPTCRKHSKCGSAH</sequence>
<evidence type="ECO:0000256" key="1">
    <source>
        <dbReference type="ARBA" id="ARBA00007164"/>
    </source>
</evidence>
<dbReference type="SUPFAM" id="SSF56601">
    <property type="entry name" value="beta-lactamase/transpeptidase-like"/>
    <property type="match status" value="1"/>
</dbReference>
<gene>
    <name evidence="9" type="ORF">MECH1_V1_1488</name>
</gene>
<keyword evidence="9" id="KW-0121">Carboxypeptidase</keyword>
<evidence type="ECO:0000256" key="4">
    <source>
        <dbReference type="ARBA" id="ARBA00022960"/>
    </source>
</evidence>
<evidence type="ECO:0000256" key="5">
    <source>
        <dbReference type="ARBA" id="ARBA00022984"/>
    </source>
</evidence>
<dbReference type="RefSeq" id="WP_348759757.1">
    <property type="nucleotide sequence ID" value="NZ_OZ026884.1"/>
</dbReference>
<evidence type="ECO:0000256" key="7">
    <source>
        <dbReference type="RuleBase" id="RU004016"/>
    </source>
</evidence>
<dbReference type="PANTHER" id="PTHR21581">
    <property type="entry name" value="D-ALANYL-D-ALANINE CARBOXYPEPTIDASE"/>
    <property type="match status" value="1"/>
</dbReference>
<evidence type="ECO:0000313" key="10">
    <source>
        <dbReference type="Proteomes" id="UP001497493"/>
    </source>
</evidence>
<dbReference type="Gene3D" id="3.40.710.10">
    <property type="entry name" value="DD-peptidase/beta-lactamase superfamily"/>
    <property type="match status" value="1"/>
</dbReference>
<dbReference type="Pfam" id="PF00768">
    <property type="entry name" value="Peptidase_S11"/>
    <property type="match status" value="1"/>
</dbReference>
<dbReference type="GO" id="GO:0004180">
    <property type="term" value="F:carboxypeptidase activity"/>
    <property type="evidence" value="ECO:0007669"/>
    <property type="project" value="UniProtKB-KW"/>
</dbReference>
<name>A0ABP1C7L8_9GAMM</name>
<keyword evidence="6" id="KW-0961">Cell wall biogenesis/degradation</keyword>
<keyword evidence="4" id="KW-0133">Cell shape</keyword>
<accession>A0ABP1C7L8</accession>
<dbReference type="PRINTS" id="PR00725">
    <property type="entry name" value="DADACBPTASE1"/>
</dbReference>
<keyword evidence="2" id="KW-0732">Signal</keyword>
<dbReference type="PANTHER" id="PTHR21581:SF6">
    <property type="entry name" value="TRAFFICKING PROTEIN PARTICLE COMPLEX SUBUNIT 12"/>
    <property type="match status" value="1"/>
</dbReference>
<evidence type="ECO:0000256" key="6">
    <source>
        <dbReference type="ARBA" id="ARBA00023316"/>
    </source>
</evidence>
<dbReference type="InterPro" id="IPR018044">
    <property type="entry name" value="Peptidase_S11"/>
</dbReference>